<name>A0A8S9ZC82_9TREM</name>
<feature type="transmembrane region" description="Helical" evidence="1">
    <location>
        <begin position="121"/>
        <end position="140"/>
    </location>
</feature>
<proteinExistence type="predicted"/>
<keyword evidence="1" id="KW-0812">Transmembrane</keyword>
<feature type="transmembrane region" description="Helical" evidence="1">
    <location>
        <begin position="91"/>
        <end position="115"/>
    </location>
</feature>
<protein>
    <submittedName>
        <fullName evidence="2">Uncharacterized protein</fullName>
    </submittedName>
</protein>
<gene>
    <name evidence="2" type="ORF">EG68_01064</name>
</gene>
<dbReference type="OrthoDB" id="6238761at2759"/>
<evidence type="ECO:0000256" key="1">
    <source>
        <dbReference type="SAM" id="Phobius"/>
    </source>
</evidence>
<keyword evidence="1" id="KW-1133">Transmembrane helix</keyword>
<dbReference type="EMBL" id="JTDE01000363">
    <property type="protein sequence ID" value="KAF7261477.1"/>
    <property type="molecule type" value="Genomic_DNA"/>
</dbReference>
<dbReference type="Proteomes" id="UP000822476">
    <property type="component" value="Unassembled WGS sequence"/>
</dbReference>
<organism evidence="2 3">
    <name type="scientific">Paragonimus skrjabini miyazakii</name>
    <dbReference type="NCBI Taxonomy" id="59628"/>
    <lineage>
        <taxon>Eukaryota</taxon>
        <taxon>Metazoa</taxon>
        <taxon>Spiralia</taxon>
        <taxon>Lophotrochozoa</taxon>
        <taxon>Platyhelminthes</taxon>
        <taxon>Trematoda</taxon>
        <taxon>Digenea</taxon>
        <taxon>Plagiorchiida</taxon>
        <taxon>Troglotremata</taxon>
        <taxon>Troglotrematidae</taxon>
        <taxon>Paragonimus</taxon>
    </lineage>
</organism>
<reference evidence="2" key="1">
    <citation type="submission" date="2019-07" db="EMBL/GenBank/DDBJ databases">
        <title>Annotation for the trematode Paragonimus miyazaki's.</title>
        <authorList>
            <person name="Choi Y.-J."/>
        </authorList>
    </citation>
    <scope>NUCLEOTIDE SEQUENCE</scope>
    <source>
        <strain evidence="2">Japan</strain>
    </source>
</reference>
<keyword evidence="3" id="KW-1185">Reference proteome</keyword>
<keyword evidence="1" id="KW-0472">Membrane</keyword>
<evidence type="ECO:0000313" key="3">
    <source>
        <dbReference type="Proteomes" id="UP000822476"/>
    </source>
</evidence>
<evidence type="ECO:0000313" key="2">
    <source>
        <dbReference type="EMBL" id="KAF7261477.1"/>
    </source>
</evidence>
<comment type="caution">
    <text evidence="2">The sequence shown here is derived from an EMBL/GenBank/DDBJ whole genome shotgun (WGS) entry which is preliminary data.</text>
</comment>
<dbReference type="AlphaFoldDB" id="A0A8S9ZC82"/>
<accession>A0A8S9ZC82</accession>
<feature type="transmembrane region" description="Helical" evidence="1">
    <location>
        <begin position="50"/>
        <end position="71"/>
    </location>
</feature>
<sequence>MMNPVPVPSSFRFTIKGKIAYHLLGVVVGVIFIIVHLAKSQFENFFTCTFSGMFLFVLLLIQVIFTILGVYVDVQFLRGHWRTWSYILPRFLWTGIFGIVLSIASFFVCIAYHLLSDGTLYSPPLMWLILTIHWSALLCYSSKKFHYLCTDSYTLSKGSN</sequence>
<feature type="transmembrane region" description="Helical" evidence="1">
    <location>
        <begin position="20"/>
        <end position="38"/>
    </location>
</feature>